<organism evidence="1">
    <name type="scientific">Nothobranchius korthausae</name>
    <dbReference type="NCBI Taxonomy" id="1143690"/>
    <lineage>
        <taxon>Eukaryota</taxon>
        <taxon>Metazoa</taxon>
        <taxon>Chordata</taxon>
        <taxon>Craniata</taxon>
        <taxon>Vertebrata</taxon>
        <taxon>Euteleostomi</taxon>
        <taxon>Actinopterygii</taxon>
        <taxon>Neopterygii</taxon>
        <taxon>Teleostei</taxon>
        <taxon>Neoteleostei</taxon>
        <taxon>Acanthomorphata</taxon>
        <taxon>Ovalentaria</taxon>
        <taxon>Atherinomorphae</taxon>
        <taxon>Cyprinodontiformes</taxon>
        <taxon>Nothobranchiidae</taxon>
        <taxon>Nothobranchius</taxon>
    </lineage>
</organism>
<name>A0A1A8H261_9TELE</name>
<protein>
    <submittedName>
        <fullName evidence="1">Uncharacterized protein</fullName>
    </submittedName>
</protein>
<proteinExistence type="predicted"/>
<sequence length="59" mass="5984">IGSDLQETHKMSFAPSTLILSATSTDSGPAPPGVEPDELLLGPLLPCGRGGKPTVTVIL</sequence>
<reference evidence="1" key="2">
    <citation type="submission" date="2016-06" db="EMBL/GenBank/DDBJ databases">
        <title>The genome of a short-lived fish provides insights into sex chromosome evolution and the genetic control of aging.</title>
        <authorList>
            <person name="Reichwald K."/>
            <person name="Felder M."/>
            <person name="Petzold A."/>
            <person name="Koch P."/>
            <person name="Groth M."/>
            <person name="Platzer M."/>
        </authorList>
    </citation>
    <scope>NUCLEOTIDE SEQUENCE</scope>
    <source>
        <tissue evidence="1">Brain</tissue>
    </source>
</reference>
<dbReference type="AlphaFoldDB" id="A0A1A8H261"/>
<gene>
    <name evidence="1" type="primary">Nfu_g_1_026131</name>
</gene>
<feature type="non-terminal residue" evidence="1">
    <location>
        <position position="1"/>
    </location>
</feature>
<reference evidence="1" key="1">
    <citation type="submission" date="2016-05" db="EMBL/GenBank/DDBJ databases">
        <authorList>
            <person name="Lavstsen T."/>
            <person name="Jespersen J.S."/>
        </authorList>
    </citation>
    <scope>NUCLEOTIDE SEQUENCE</scope>
    <source>
        <tissue evidence="1">Brain</tissue>
    </source>
</reference>
<evidence type="ECO:0000313" key="1">
    <source>
        <dbReference type="EMBL" id="SBQ77578.1"/>
    </source>
</evidence>
<dbReference type="EMBL" id="HAEC01009362">
    <property type="protein sequence ID" value="SBQ77578.1"/>
    <property type="molecule type" value="Transcribed_RNA"/>
</dbReference>
<feature type="non-terminal residue" evidence="1">
    <location>
        <position position="59"/>
    </location>
</feature>
<accession>A0A1A8H261</accession>